<gene>
    <name evidence="7" type="ORF">DVH24_031685</name>
</gene>
<dbReference type="Gene3D" id="1.25.40.10">
    <property type="entry name" value="Tetratricopeptide repeat domain"/>
    <property type="match status" value="2"/>
</dbReference>
<comment type="similarity">
    <text evidence="2">Belongs to the ESF2/ABP1 family.</text>
</comment>
<keyword evidence="8" id="KW-1185">Reference proteome</keyword>
<evidence type="ECO:0000256" key="3">
    <source>
        <dbReference type="ARBA" id="ARBA00022737"/>
    </source>
</evidence>
<evidence type="ECO:0000256" key="2">
    <source>
        <dbReference type="ARBA" id="ARBA00005819"/>
    </source>
</evidence>
<feature type="domain" description="PROP1-like PPR" evidence="6">
    <location>
        <begin position="63"/>
        <end position="181"/>
    </location>
</feature>
<dbReference type="PROSITE" id="PS51375">
    <property type="entry name" value="PPR"/>
    <property type="match status" value="2"/>
</dbReference>
<dbReference type="FunFam" id="1.25.40.10:FF:000434">
    <property type="entry name" value="Pentatricopeptide repeat-containing protein, mitochondrial"/>
    <property type="match status" value="1"/>
</dbReference>
<reference evidence="7 8" key="1">
    <citation type="submission" date="2018-10" db="EMBL/GenBank/DDBJ databases">
        <title>A high-quality apple genome assembly.</title>
        <authorList>
            <person name="Hu J."/>
        </authorList>
    </citation>
    <scope>NUCLEOTIDE SEQUENCE [LARGE SCALE GENOMIC DNA]</scope>
    <source>
        <strain evidence="8">cv. HFTH1</strain>
        <tissue evidence="7">Young leaf</tissue>
    </source>
</reference>
<accession>A0A498J175</accession>
<dbReference type="SUPFAM" id="SSF54928">
    <property type="entry name" value="RNA-binding domain, RBD"/>
    <property type="match status" value="1"/>
</dbReference>
<comment type="subcellular location">
    <subcellularLocation>
        <location evidence="1">Nucleus</location>
        <location evidence="1">Nucleolus</location>
    </subcellularLocation>
</comment>
<dbReference type="GO" id="GO:0005730">
    <property type="term" value="C:nucleolus"/>
    <property type="evidence" value="ECO:0007669"/>
    <property type="project" value="UniProtKB-SubCell"/>
</dbReference>
<dbReference type="PANTHER" id="PTHR47801:SF1">
    <property type="entry name" value="OS05G0145600 PROTEIN"/>
    <property type="match status" value="1"/>
</dbReference>
<dbReference type="Gene3D" id="3.30.70.330">
    <property type="match status" value="1"/>
</dbReference>
<dbReference type="InterPro" id="IPR035979">
    <property type="entry name" value="RBD_domain_sf"/>
</dbReference>
<feature type="compositionally biased region" description="Basic residues" evidence="5">
    <location>
        <begin position="436"/>
        <end position="446"/>
    </location>
</feature>
<protein>
    <recommendedName>
        <fullName evidence="6">PROP1-like PPR domain-containing protein</fullName>
    </recommendedName>
</protein>
<dbReference type="GO" id="GO:0005739">
    <property type="term" value="C:mitochondrion"/>
    <property type="evidence" value="ECO:0007669"/>
    <property type="project" value="TreeGrafter"/>
</dbReference>
<dbReference type="Proteomes" id="UP000290289">
    <property type="component" value="Chromosome 9"/>
</dbReference>
<dbReference type="PANTHER" id="PTHR47801">
    <property type="entry name" value="OS05G0145600 PROTEIN"/>
    <property type="match status" value="1"/>
</dbReference>
<evidence type="ECO:0000256" key="5">
    <source>
        <dbReference type="SAM" id="MobiDB-lite"/>
    </source>
</evidence>
<dbReference type="STRING" id="3750.A0A498J175"/>
<evidence type="ECO:0000259" key="6">
    <source>
        <dbReference type="Pfam" id="PF17177"/>
    </source>
</evidence>
<proteinExistence type="inferred from homology"/>
<organism evidence="7 8">
    <name type="scientific">Malus domestica</name>
    <name type="common">Apple</name>
    <name type="synonym">Pyrus malus</name>
    <dbReference type="NCBI Taxonomy" id="3750"/>
    <lineage>
        <taxon>Eukaryota</taxon>
        <taxon>Viridiplantae</taxon>
        <taxon>Streptophyta</taxon>
        <taxon>Embryophyta</taxon>
        <taxon>Tracheophyta</taxon>
        <taxon>Spermatophyta</taxon>
        <taxon>Magnoliopsida</taxon>
        <taxon>eudicotyledons</taxon>
        <taxon>Gunneridae</taxon>
        <taxon>Pentapetalae</taxon>
        <taxon>rosids</taxon>
        <taxon>fabids</taxon>
        <taxon>Rosales</taxon>
        <taxon>Rosaceae</taxon>
        <taxon>Amygdaloideae</taxon>
        <taxon>Maleae</taxon>
        <taxon>Malus</taxon>
    </lineage>
</organism>
<feature type="repeat" description="PPR" evidence="4">
    <location>
        <begin position="145"/>
        <end position="179"/>
    </location>
</feature>
<dbReference type="InterPro" id="IPR002885">
    <property type="entry name" value="PPR_rpt"/>
</dbReference>
<dbReference type="InterPro" id="IPR034353">
    <property type="entry name" value="ABT1/ESF2_RRM"/>
</dbReference>
<dbReference type="FunFam" id="1.25.40.10:FF:000388">
    <property type="entry name" value="Pentatricopeptide repeat-containing protein, mitochondrial"/>
    <property type="match status" value="1"/>
</dbReference>
<dbReference type="InterPro" id="IPR012677">
    <property type="entry name" value="Nucleotide-bd_a/b_plait_sf"/>
</dbReference>
<keyword evidence="3" id="KW-0677">Repeat</keyword>
<dbReference type="InterPro" id="IPR011990">
    <property type="entry name" value="TPR-like_helical_dom_sf"/>
</dbReference>
<evidence type="ECO:0000313" key="7">
    <source>
        <dbReference type="EMBL" id="RXH89328.1"/>
    </source>
</evidence>
<dbReference type="Pfam" id="PF17177">
    <property type="entry name" value="PPR_long"/>
    <property type="match status" value="1"/>
</dbReference>
<dbReference type="InterPro" id="IPR033443">
    <property type="entry name" value="PROP1-like_PPR_dom"/>
</dbReference>
<evidence type="ECO:0000256" key="1">
    <source>
        <dbReference type="ARBA" id="ARBA00004604"/>
    </source>
</evidence>
<evidence type="ECO:0000256" key="4">
    <source>
        <dbReference type="PROSITE-ProRule" id="PRU00708"/>
    </source>
</evidence>
<dbReference type="CDD" id="cd12263">
    <property type="entry name" value="RRM_ABT1_like"/>
    <property type="match status" value="1"/>
</dbReference>
<dbReference type="AlphaFoldDB" id="A0A498J175"/>
<sequence>MRILQSIAAQCRPALRALGRRYFAAAVTTEEYAKRNYANNVSEYNSVFNSLTAQRKHFLLRDAYEDMMLDGVQPDQDSFRSLILGTLKGSSLQDAFFFADQMKSMGLAPDVNMYNILITLCGKCKHSDQAIQILEDMKNYEVSPKVQTYMCLLNACAATGRLDRVYAIVRDMTAAGLGLNRFCYAGLVTALRNKTPLPDDFGTKIIEFVERSKEWSSVEGSSMTAENVMMGVTEEELYNMPTAEYSHRGGFLNRQLTVYHAAFHACADLRNVEVMEALQEMLAKEGKSPDLFIVLQIMRCYLHSGDIDRGIQTFEDYMKSGKPPVVELYTMLVEGAMIGYTPKGMKIAEETLVNMNSRSFFLSPKMGSDLLLQAAGDETGGYSVANYIWDLMEARKIVPQFLSVEAYYKGLKKREIPEDDPRLQHVTRTYNDLRARRGPGRNKGKKSMKEGRKDEKQRGVCYLGRIPPRMDPSTLRQMLSQYGEIQRWVEFSDKRVAKRVANMLNGEQIGGKKRSSFYYDLWNIKYLSKFKWDNLTEEIGADS</sequence>
<feature type="region of interest" description="Disordered" evidence="5">
    <location>
        <begin position="434"/>
        <end position="456"/>
    </location>
</feature>
<comment type="caution">
    <text evidence="7">The sequence shown here is derived from an EMBL/GenBank/DDBJ whole genome shotgun (WGS) entry which is preliminary data.</text>
</comment>
<dbReference type="NCBIfam" id="TIGR00756">
    <property type="entry name" value="PPR"/>
    <property type="match status" value="1"/>
</dbReference>
<evidence type="ECO:0000313" key="8">
    <source>
        <dbReference type="Proteomes" id="UP000290289"/>
    </source>
</evidence>
<feature type="compositionally biased region" description="Basic and acidic residues" evidence="5">
    <location>
        <begin position="447"/>
        <end position="456"/>
    </location>
</feature>
<dbReference type="EMBL" id="RDQH01000335">
    <property type="protein sequence ID" value="RXH89328.1"/>
    <property type="molecule type" value="Genomic_DNA"/>
</dbReference>
<name>A0A498J175_MALDO</name>
<feature type="repeat" description="PPR" evidence="4">
    <location>
        <begin position="110"/>
        <end position="144"/>
    </location>
</feature>
<dbReference type="GO" id="GO:0003676">
    <property type="term" value="F:nucleic acid binding"/>
    <property type="evidence" value="ECO:0007669"/>
    <property type="project" value="InterPro"/>
</dbReference>